<dbReference type="KEGG" id="pcor:KS4_10460"/>
<dbReference type="Pfam" id="PF04468">
    <property type="entry name" value="PSP1"/>
    <property type="match status" value="1"/>
</dbReference>
<accession>A0A517YRZ9</accession>
<evidence type="ECO:0000313" key="3">
    <source>
        <dbReference type="EMBL" id="QDU33007.1"/>
    </source>
</evidence>
<dbReference type="Proteomes" id="UP000317369">
    <property type="component" value="Chromosome"/>
</dbReference>
<feature type="compositionally biased region" description="Basic residues" evidence="1">
    <location>
        <begin position="442"/>
        <end position="452"/>
    </location>
</feature>
<feature type="region of interest" description="Disordered" evidence="1">
    <location>
        <begin position="322"/>
        <end position="516"/>
    </location>
</feature>
<protein>
    <recommendedName>
        <fullName evidence="2">PSP1 C-terminal domain-containing protein</fullName>
    </recommendedName>
</protein>
<feature type="compositionally biased region" description="Basic and acidic residues" evidence="1">
    <location>
        <begin position="322"/>
        <end position="441"/>
    </location>
</feature>
<dbReference type="InterPro" id="IPR007557">
    <property type="entry name" value="PSP1_C"/>
</dbReference>
<feature type="domain" description="PSP1 C-terminal" evidence="2">
    <location>
        <begin position="106"/>
        <end position="191"/>
    </location>
</feature>
<feature type="compositionally biased region" description="Basic residues" evidence="1">
    <location>
        <begin position="485"/>
        <end position="496"/>
    </location>
</feature>
<dbReference type="AlphaFoldDB" id="A0A517YRZ9"/>
<dbReference type="PANTHER" id="PTHR43830:SF3">
    <property type="entry name" value="PROTEIN PSP1"/>
    <property type="match status" value="1"/>
</dbReference>
<dbReference type="RefSeq" id="WP_200761587.1">
    <property type="nucleotide sequence ID" value="NZ_CP036425.1"/>
</dbReference>
<sequence length="516" mass="58453">MAGSIVPLPVMLEDEERKRHEKTELPKSVVVRYGFQKKIAELTYDGVARPGCGSKLVIRTDRGTELATLLTTTCPNSGCGSSVSRQQMLDYIEMSGGKEYPFTNKGKVLRIATVEDLNTQNEMDSGKIAAMKEARGYIKELDMEMQLVDVEYLLGGERVIFYYVAEDWVDFRELVKKLAGTMQTRIEMCQVNSREEARLVADYEKCGQHCCCKQFLKVLKPVSMRAAKVQKATLDPQKISGRCGRLMCCLRYEDKTYSELKKNLPARKSLVETEDGIGVVWNTQILTQLALVKIGINPPSAYPVEQCRVLDKEEAKEWREAEKEREEMRWKEHSKAAERKKSRRFEDKKDGERGGRRSRGDREAGKTRGSGEDRRPSRQRRDENKGESGERSGTSRRERSDRRDRGGRKRDEDRKVSRRDANAKGEDGVGEKVERNEEGTRPKRRRTRRRPNKKSDGGGERVRRPRGEGGERSKGGEKNEGGGERKRRPRGGRRRRGGGEGEGKEGGGGDKPSGGE</sequence>
<gene>
    <name evidence="3" type="ORF">KS4_10460</name>
</gene>
<evidence type="ECO:0000313" key="4">
    <source>
        <dbReference type="Proteomes" id="UP000317369"/>
    </source>
</evidence>
<evidence type="ECO:0000259" key="2">
    <source>
        <dbReference type="PROSITE" id="PS51411"/>
    </source>
</evidence>
<dbReference type="PANTHER" id="PTHR43830">
    <property type="entry name" value="PROTEIN PSP1"/>
    <property type="match status" value="1"/>
</dbReference>
<dbReference type="NCBIfam" id="NF041131">
    <property type="entry name" value="RicT_YaaT_fam"/>
    <property type="match status" value="1"/>
</dbReference>
<feature type="compositionally biased region" description="Basic and acidic residues" evidence="1">
    <location>
        <begin position="453"/>
        <end position="484"/>
    </location>
</feature>
<dbReference type="InterPro" id="IPR047767">
    <property type="entry name" value="PSP1-like"/>
</dbReference>
<reference evidence="3 4" key="1">
    <citation type="submission" date="2019-02" db="EMBL/GenBank/DDBJ databases">
        <title>Deep-cultivation of Planctomycetes and their phenomic and genomic characterization uncovers novel biology.</title>
        <authorList>
            <person name="Wiegand S."/>
            <person name="Jogler M."/>
            <person name="Boedeker C."/>
            <person name="Pinto D."/>
            <person name="Vollmers J."/>
            <person name="Rivas-Marin E."/>
            <person name="Kohn T."/>
            <person name="Peeters S.H."/>
            <person name="Heuer A."/>
            <person name="Rast P."/>
            <person name="Oberbeckmann S."/>
            <person name="Bunk B."/>
            <person name="Jeske O."/>
            <person name="Meyerdierks A."/>
            <person name="Storesund J.E."/>
            <person name="Kallscheuer N."/>
            <person name="Luecker S."/>
            <person name="Lage O.M."/>
            <person name="Pohl T."/>
            <person name="Merkel B.J."/>
            <person name="Hornburger P."/>
            <person name="Mueller R.-W."/>
            <person name="Bruemmer F."/>
            <person name="Labrenz M."/>
            <person name="Spormann A.M."/>
            <person name="Op den Camp H."/>
            <person name="Overmann J."/>
            <person name="Amann R."/>
            <person name="Jetten M.S.M."/>
            <person name="Mascher T."/>
            <person name="Medema M.H."/>
            <person name="Devos D.P."/>
            <person name="Kaster A.-K."/>
            <person name="Ovreas L."/>
            <person name="Rohde M."/>
            <person name="Galperin M.Y."/>
            <person name="Jogler C."/>
        </authorList>
    </citation>
    <scope>NUCLEOTIDE SEQUENCE [LARGE SCALE GENOMIC DNA]</scope>
    <source>
        <strain evidence="3 4">KS4</strain>
    </source>
</reference>
<organism evidence="3 4">
    <name type="scientific">Poriferisphaera corsica</name>
    <dbReference type="NCBI Taxonomy" id="2528020"/>
    <lineage>
        <taxon>Bacteria</taxon>
        <taxon>Pseudomonadati</taxon>
        <taxon>Planctomycetota</taxon>
        <taxon>Phycisphaerae</taxon>
        <taxon>Phycisphaerales</taxon>
        <taxon>Phycisphaeraceae</taxon>
        <taxon>Poriferisphaera</taxon>
    </lineage>
</organism>
<dbReference type="GO" id="GO:0005737">
    <property type="term" value="C:cytoplasm"/>
    <property type="evidence" value="ECO:0007669"/>
    <property type="project" value="TreeGrafter"/>
</dbReference>
<proteinExistence type="predicted"/>
<evidence type="ECO:0000256" key="1">
    <source>
        <dbReference type="SAM" id="MobiDB-lite"/>
    </source>
</evidence>
<feature type="compositionally biased region" description="Basic and acidic residues" evidence="1">
    <location>
        <begin position="497"/>
        <end position="508"/>
    </location>
</feature>
<dbReference type="EMBL" id="CP036425">
    <property type="protein sequence ID" value="QDU33007.1"/>
    <property type="molecule type" value="Genomic_DNA"/>
</dbReference>
<dbReference type="PROSITE" id="PS51411">
    <property type="entry name" value="PSP1_C"/>
    <property type="match status" value="1"/>
</dbReference>
<name>A0A517YRZ9_9BACT</name>
<keyword evidence="4" id="KW-1185">Reference proteome</keyword>